<dbReference type="eggNOG" id="COG4512">
    <property type="taxonomic scope" value="Bacteria"/>
</dbReference>
<evidence type="ECO:0000256" key="3">
    <source>
        <dbReference type="ARBA" id="ARBA00022670"/>
    </source>
</evidence>
<dbReference type="GO" id="GO:0008233">
    <property type="term" value="F:peptidase activity"/>
    <property type="evidence" value="ECO:0007669"/>
    <property type="project" value="UniProtKB-KW"/>
</dbReference>
<feature type="transmembrane region" description="Helical" evidence="8">
    <location>
        <begin position="103"/>
        <end position="125"/>
    </location>
</feature>
<dbReference type="RefSeq" id="WP_039314842.1">
    <property type="nucleotide sequence ID" value="NZ_CP006905.1"/>
</dbReference>
<dbReference type="AlphaFoldDB" id="A0A0A7FRX3"/>
<dbReference type="GO" id="GO:0009372">
    <property type="term" value="P:quorum sensing"/>
    <property type="evidence" value="ECO:0007669"/>
    <property type="project" value="UniProtKB-KW"/>
</dbReference>
<evidence type="ECO:0000313" key="10">
    <source>
        <dbReference type="Proteomes" id="UP000030635"/>
    </source>
</evidence>
<dbReference type="STRING" id="1561.NPD11_818"/>
<accession>A0A0A7FRX3</accession>
<dbReference type="Proteomes" id="UP000030635">
    <property type="component" value="Chromosome"/>
</dbReference>
<dbReference type="KEGG" id="cbv:U729_2192"/>
<evidence type="ECO:0000256" key="7">
    <source>
        <dbReference type="ARBA" id="ARBA00023136"/>
    </source>
</evidence>
<name>A0A0A7FRX3_9CLOT</name>
<evidence type="ECO:0000256" key="4">
    <source>
        <dbReference type="ARBA" id="ARBA00022692"/>
    </source>
</evidence>
<dbReference type="EMBL" id="CP006905">
    <property type="protein sequence ID" value="AIY82384.1"/>
    <property type="molecule type" value="Genomic_DNA"/>
</dbReference>
<keyword evidence="4 8" id="KW-0812">Transmembrane</keyword>
<evidence type="ECO:0000313" key="9">
    <source>
        <dbReference type="EMBL" id="AIY82384.1"/>
    </source>
</evidence>
<dbReference type="SMART" id="SM00793">
    <property type="entry name" value="AgrB"/>
    <property type="match status" value="1"/>
</dbReference>
<keyword evidence="3" id="KW-0645">Protease</keyword>
<evidence type="ECO:0000256" key="2">
    <source>
        <dbReference type="ARBA" id="ARBA00022654"/>
    </source>
</evidence>
<organism evidence="9 10">
    <name type="scientific">Clostridium baratii str. Sullivan</name>
    <dbReference type="NCBI Taxonomy" id="1415775"/>
    <lineage>
        <taxon>Bacteria</taxon>
        <taxon>Bacillati</taxon>
        <taxon>Bacillota</taxon>
        <taxon>Clostridia</taxon>
        <taxon>Eubacteriales</taxon>
        <taxon>Clostridiaceae</taxon>
        <taxon>Clostridium</taxon>
    </lineage>
</organism>
<evidence type="ECO:0000256" key="6">
    <source>
        <dbReference type="ARBA" id="ARBA00022989"/>
    </source>
</evidence>
<proteinExistence type="predicted"/>
<keyword evidence="7 8" id="KW-0472">Membrane</keyword>
<keyword evidence="6 8" id="KW-1133">Transmembrane helix</keyword>
<evidence type="ECO:0000256" key="5">
    <source>
        <dbReference type="ARBA" id="ARBA00022801"/>
    </source>
</evidence>
<evidence type="ECO:0000256" key="1">
    <source>
        <dbReference type="ARBA" id="ARBA00022475"/>
    </source>
</evidence>
<evidence type="ECO:0000256" key="8">
    <source>
        <dbReference type="SAM" id="Phobius"/>
    </source>
</evidence>
<feature type="transmembrane region" description="Helical" evidence="8">
    <location>
        <begin position="44"/>
        <end position="65"/>
    </location>
</feature>
<dbReference type="HOGENOM" id="CLU_1438770_0_0_9"/>
<dbReference type="Pfam" id="PF04647">
    <property type="entry name" value="AgrB"/>
    <property type="match status" value="1"/>
</dbReference>
<gene>
    <name evidence="9" type="ORF">U729_2192</name>
</gene>
<keyword evidence="2" id="KW-0673">Quorum sensing</keyword>
<protein>
    <submittedName>
        <fullName evidence="9">Accessory regulator B family protein</fullName>
    </submittedName>
</protein>
<keyword evidence="1" id="KW-1003">Cell membrane</keyword>
<keyword evidence="5" id="KW-0378">Hydrolase</keyword>
<dbReference type="InterPro" id="IPR006741">
    <property type="entry name" value="AgrB"/>
</dbReference>
<keyword evidence="10" id="KW-1185">Reference proteome</keyword>
<reference evidence="9 10" key="1">
    <citation type="journal article" date="2015" name="Infect. Genet. Evol.">
        <title>Genomic sequences of six botulinum neurotoxin-producing strains representing three clostridial species illustrate the mobility and diversity of botulinum neurotoxin genes.</title>
        <authorList>
            <person name="Smith T.J."/>
            <person name="Hill K.K."/>
            <person name="Xie G."/>
            <person name="Foley B.T."/>
            <person name="Williamson C.H."/>
            <person name="Foster J.T."/>
            <person name="Johnson S.L."/>
            <person name="Chertkov O."/>
            <person name="Teshima H."/>
            <person name="Gibbons H.S."/>
            <person name="Johnsky L.A."/>
            <person name="Karavis M.A."/>
            <person name="Smith L.A."/>
        </authorList>
    </citation>
    <scope>NUCLEOTIDE SEQUENCE [LARGE SCALE GENOMIC DNA]</scope>
    <source>
        <strain evidence="9">Sullivan</strain>
    </source>
</reference>
<feature type="transmembrane region" description="Helical" evidence="8">
    <location>
        <begin position="77"/>
        <end position="97"/>
    </location>
</feature>
<dbReference type="GO" id="GO:0006508">
    <property type="term" value="P:proteolysis"/>
    <property type="evidence" value="ECO:0007669"/>
    <property type="project" value="UniProtKB-KW"/>
</dbReference>
<sequence length="188" mass="21799">MFQNLVKMNVNFISNKLKITDEDKIDEIRYGIETILGEVFKLTVIFLVSLYINKELEFIIVFLLFSNIRTAIGGSHAKSLMGCLVKSLLLFLTLYYIADKIPYIPLLVEVIVIPSMLWVLSTVKYKTKIDQSGDNEIKNKKLRIKLISKTVIALIISRIFFINLYNLIFITLVSIIIDYLRVRREELC</sequence>
<dbReference type="GO" id="GO:0016020">
    <property type="term" value="C:membrane"/>
    <property type="evidence" value="ECO:0007669"/>
    <property type="project" value="InterPro"/>
</dbReference>
<dbReference type="OrthoDB" id="2044325at2"/>
<feature type="transmembrane region" description="Helical" evidence="8">
    <location>
        <begin position="146"/>
        <end position="177"/>
    </location>
</feature>